<protein>
    <submittedName>
        <fullName evidence="1">Uncharacterized protein</fullName>
    </submittedName>
</protein>
<sequence>MQSSSKKETIDCFENAIKNLNNVRTLYTENFVNWKGVTKDSKEYYTEIIAEELINKINNENIISENIKPLERENYKVPSRGKTFISNTNRKEENVAKRIDKMECGELGHILYYQMPLKPNNKIKKVGKIDLVSFKKDENIVYVIELKVANKNETLLRAILEIITYYQQLNQTNFINSFKDDLGDKYKKVEIQPAVLLTCDCRAYEEVEQLDERPYLKELIKKLDVELFSLSLNIQSIE</sequence>
<reference evidence="1 2" key="1">
    <citation type="submission" date="2016-07" db="EMBL/GenBank/DDBJ databases">
        <title>Draft genome of Scalindua rubra, obtained from a brine-seawater interface in the Red Sea, sheds light on salt adaptation in anammox bacteria.</title>
        <authorList>
            <person name="Speth D.R."/>
            <person name="Lagkouvardos I."/>
            <person name="Wang Y."/>
            <person name="Qian P.-Y."/>
            <person name="Dutilh B.E."/>
            <person name="Jetten M.S."/>
        </authorList>
    </citation>
    <scope>NUCLEOTIDE SEQUENCE [LARGE SCALE GENOMIC DNA]</scope>
    <source>
        <strain evidence="1">BSI-1</strain>
    </source>
</reference>
<accession>A0A1E3X2Y8</accession>
<organism evidence="1 2">
    <name type="scientific">Candidatus Scalindua rubra</name>
    <dbReference type="NCBI Taxonomy" id="1872076"/>
    <lineage>
        <taxon>Bacteria</taxon>
        <taxon>Pseudomonadati</taxon>
        <taxon>Planctomycetota</taxon>
        <taxon>Candidatus Brocadiia</taxon>
        <taxon>Candidatus Brocadiales</taxon>
        <taxon>Candidatus Scalinduaceae</taxon>
        <taxon>Candidatus Scalindua</taxon>
    </lineage>
</organism>
<name>A0A1E3X2Y8_9BACT</name>
<dbReference type="EMBL" id="MAYW01000329">
    <property type="protein sequence ID" value="ODS29922.1"/>
    <property type="molecule type" value="Genomic_DNA"/>
</dbReference>
<dbReference type="Proteomes" id="UP000094056">
    <property type="component" value="Unassembled WGS sequence"/>
</dbReference>
<evidence type="ECO:0000313" key="1">
    <source>
        <dbReference type="EMBL" id="ODS29922.1"/>
    </source>
</evidence>
<comment type="caution">
    <text evidence="1">The sequence shown here is derived from an EMBL/GenBank/DDBJ whole genome shotgun (WGS) entry which is preliminary data.</text>
</comment>
<proteinExistence type="predicted"/>
<gene>
    <name evidence="1" type="ORF">SCARUB_04974</name>
</gene>
<dbReference type="AlphaFoldDB" id="A0A1E3X2Y8"/>
<evidence type="ECO:0000313" key="2">
    <source>
        <dbReference type="Proteomes" id="UP000094056"/>
    </source>
</evidence>